<accession>U3ABL9</accession>
<reference evidence="3" key="1">
    <citation type="journal article" date="2013" name="Genome Announc.">
        <title>Draft Genome Sequence of Loktanella cinnabarina LL-001T, Isolated from Deep-Sea Floor Sediment.</title>
        <authorList>
            <person name="Nishi S."/>
            <person name="Tsubouchi T."/>
            <person name="Takaki Y."/>
            <person name="Koyanagi R."/>
            <person name="Satoh N."/>
            <person name="Maruyama T."/>
            <person name="Hatada Y."/>
        </authorList>
    </citation>
    <scope>NUCLEOTIDE SEQUENCE [LARGE SCALE GENOMIC DNA]</scope>
    <source>
        <strain evidence="3">LL-001</strain>
    </source>
</reference>
<keyword evidence="4" id="KW-1185">Reference proteome</keyword>
<dbReference type="RefSeq" id="WP_021693172.1">
    <property type="nucleotide sequence ID" value="NZ_BATB01000009.1"/>
</dbReference>
<protein>
    <submittedName>
        <fullName evidence="3">Uncharacterized protein</fullName>
    </submittedName>
</protein>
<sequence length="80" mass="8175">MKHKRLALAACAAIFSAGMASAGPGCDGKAHDVTASMSQPAPAPDQTIAEAKSHAPSIDLLAFNMQSTAPEIIMLPATDR</sequence>
<gene>
    <name evidence="3" type="ORF">MBELCI_1116</name>
</gene>
<evidence type="ECO:0000313" key="4">
    <source>
        <dbReference type="Proteomes" id="UP000016566"/>
    </source>
</evidence>
<feature type="region of interest" description="Disordered" evidence="1">
    <location>
        <begin position="27"/>
        <end position="48"/>
    </location>
</feature>
<organism evidence="3 4">
    <name type="scientific">Limimaricola cinnabarinus LL-001</name>
    <dbReference type="NCBI Taxonomy" id="1337093"/>
    <lineage>
        <taxon>Bacteria</taxon>
        <taxon>Pseudomonadati</taxon>
        <taxon>Pseudomonadota</taxon>
        <taxon>Alphaproteobacteria</taxon>
        <taxon>Rhodobacterales</taxon>
        <taxon>Paracoccaceae</taxon>
        <taxon>Limimaricola</taxon>
    </lineage>
</organism>
<dbReference type="EMBL" id="BATB01000009">
    <property type="protein sequence ID" value="GAD55064.1"/>
    <property type="molecule type" value="Genomic_DNA"/>
</dbReference>
<comment type="caution">
    <text evidence="3">The sequence shown here is derived from an EMBL/GenBank/DDBJ whole genome shotgun (WGS) entry which is preliminary data.</text>
</comment>
<feature type="signal peptide" evidence="2">
    <location>
        <begin position="1"/>
        <end position="22"/>
    </location>
</feature>
<keyword evidence="2" id="KW-0732">Signal</keyword>
<dbReference type="STRING" id="1337093.MBELCI_1116"/>
<dbReference type="AlphaFoldDB" id="U3ABL9"/>
<evidence type="ECO:0000256" key="2">
    <source>
        <dbReference type="SAM" id="SignalP"/>
    </source>
</evidence>
<evidence type="ECO:0000313" key="3">
    <source>
        <dbReference type="EMBL" id="GAD55064.1"/>
    </source>
</evidence>
<evidence type="ECO:0000256" key="1">
    <source>
        <dbReference type="SAM" id="MobiDB-lite"/>
    </source>
</evidence>
<feature type="chain" id="PRO_5004637865" evidence="2">
    <location>
        <begin position="23"/>
        <end position="80"/>
    </location>
</feature>
<proteinExistence type="predicted"/>
<dbReference type="Proteomes" id="UP000016566">
    <property type="component" value="Unassembled WGS sequence"/>
</dbReference>
<name>U3ABL9_9RHOB</name>